<dbReference type="RefSeq" id="WP_381480062.1">
    <property type="nucleotide sequence ID" value="NZ_JBHTLT010000028.1"/>
</dbReference>
<dbReference type="PIRSF" id="PIRSF005962">
    <property type="entry name" value="Pept_M20D_amidohydro"/>
    <property type="match status" value="1"/>
</dbReference>
<gene>
    <name evidence="2" type="ORF">ACFQ38_06050</name>
</gene>
<dbReference type="NCBIfam" id="TIGR01891">
    <property type="entry name" value="amidohydrolases"/>
    <property type="match status" value="1"/>
</dbReference>
<dbReference type="PANTHER" id="PTHR30575:SF3">
    <property type="entry name" value="PEPTIDASE M20 DIMERISATION DOMAIN-CONTAINING PROTEIN"/>
    <property type="match status" value="1"/>
</dbReference>
<comment type="caution">
    <text evidence="2">The sequence shown here is derived from an EMBL/GenBank/DDBJ whole genome shotgun (WGS) entry which is preliminary data.</text>
</comment>
<dbReference type="Pfam" id="PF07687">
    <property type="entry name" value="M20_dimer"/>
    <property type="match status" value="1"/>
</dbReference>
<sequence>MKLVEQLTDWRRDFHRFPEQGFLEMRTASIVASILYDLGFHLKMGKEVMNVDECMGKPDLKITSEHAKWAKENGADEKFLPFFTEGYTGIVATLDTQLPGPTIAFRFDMDALPIKESDSSEHLPTQLGFRSIAEGTMHACGHDAHTAIGLGLATLLAGNKEQLTGVFKLIFQPAEEGTRGAKAMARAGVADGIDYFIASHIGTGVPQHHFVAANNGFLATSKLNITFKGTAAHAGSEPEKGKNALLAAATAALNMHAICRHSGGDSRINVGELHAGSGRNVVANHASLIAETRGETSEINDYMKEQAHNIVAGAALMYGVEYSIDTVGEAISCKCSEALANKLATIAEQHPFIEHVVPISDNNAGSEDATYFLEAVQQQGGQATYCIFGTDLAAGHHHECFDINENTLLPAVEILFAAAKDIAKHDE</sequence>
<dbReference type="SUPFAM" id="SSF55031">
    <property type="entry name" value="Bacterial exopeptidase dimerisation domain"/>
    <property type="match status" value="1"/>
</dbReference>
<dbReference type="SUPFAM" id="SSF53187">
    <property type="entry name" value="Zn-dependent exopeptidases"/>
    <property type="match status" value="1"/>
</dbReference>
<dbReference type="PANTHER" id="PTHR30575">
    <property type="entry name" value="PEPTIDASE M20"/>
    <property type="match status" value="1"/>
</dbReference>
<dbReference type="InterPro" id="IPR052030">
    <property type="entry name" value="Peptidase_M20/M20A_hydrolases"/>
</dbReference>
<dbReference type="Gene3D" id="3.40.630.10">
    <property type="entry name" value="Zn peptidases"/>
    <property type="match status" value="1"/>
</dbReference>
<accession>A0ABW3TWJ4</accession>
<keyword evidence="3" id="KW-1185">Reference proteome</keyword>
<evidence type="ECO:0000259" key="1">
    <source>
        <dbReference type="Pfam" id="PF07687"/>
    </source>
</evidence>
<dbReference type="InterPro" id="IPR036264">
    <property type="entry name" value="Bact_exopeptidase_dim_dom"/>
</dbReference>
<organism evidence="2 3">
    <name type="scientific">Sporosarcina contaminans</name>
    <dbReference type="NCBI Taxonomy" id="633403"/>
    <lineage>
        <taxon>Bacteria</taxon>
        <taxon>Bacillati</taxon>
        <taxon>Bacillota</taxon>
        <taxon>Bacilli</taxon>
        <taxon>Bacillales</taxon>
        <taxon>Caryophanaceae</taxon>
        <taxon>Sporosarcina</taxon>
    </lineage>
</organism>
<evidence type="ECO:0000313" key="2">
    <source>
        <dbReference type="EMBL" id="MFD1204674.1"/>
    </source>
</evidence>
<dbReference type="InterPro" id="IPR002933">
    <property type="entry name" value="Peptidase_M20"/>
</dbReference>
<name>A0ABW3TWJ4_9BACL</name>
<reference evidence="3" key="1">
    <citation type="journal article" date="2019" name="Int. J. Syst. Evol. Microbiol.">
        <title>The Global Catalogue of Microorganisms (GCM) 10K type strain sequencing project: providing services to taxonomists for standard genome sequencing and annotation.</title>
        <authorList>
            <consortium name="The Broad Institute Genomics Platform"/>
            <consortium name="The Broad Institute Genome Sequencing Center for Infectious Disease"/>
            <person name="Wu L."/>
            <person name="Ma J."/>
        </authorList>
    </citation>
    <scope>NUCLEOTIDE SEQUENCE [LARGE SCALE GENOMIC DNA]</scope>
    <source>
        <strain evidence="3">CCUG 53915</strain>
    </source>
</reference>
<proteinExistence type="predicted"/>
<protein>
    <submittedName>
        <fullName evidence="2">Amidohydrolase</fullName>
    </submittedName>
</protein>
<dbReference type="InterPro" id="IPR011650">
    <property type="entry name" value="Peptidase_M20_dimer"/>
</dbReference>
<evidence type="ECO:0000313" key="3">
    <source>
        <dbReference type="Proteomes" id="UP001597231"/>
    </source>
</evidence>
<feature type="domain" description="Peptidase M20 dimerisation" evidence="1">
    <location>
        <begin position="223"/>
        <end position="312"/>
    </location>
</feature>
<dbReference type="Pfam" id="PF01546">
    <property type="entry name" value="Peptidase_M20"/>
    <property type="match status" value="1"/>
</dbReference>
<dbReference type="EMBL" id="JBHTLT010000028">
    <property type="protein sequence ID" value="MFD1204674.1"/>
    <property type="molecule type" value="Genomic_DNA"/>
</dbReference>
<dbReference type="Proteomes" id="UP001597231">
    <property type="component" value="Unassembled WGS sequence"/>
</dbReference>
<dbReference type="InterPro" id="IPR017439">
    <property type="entry name" value="Amidohydrolase"/>
</dbReference>